<dbReference type="InterPro" id="IPR050228">
    <property type="entry name" value="Carboxylesterase_BioH"/>
</dbReference>
<protein>
    <submittedName>
        <fullName evidence="2">Unannotated protein</fullName>
    </submittedName>
</protein>
<accession>A0A6J7LZ47</accession>
<evidence type="ECO:0000313" key="2">
    <source>
        <dbReference type="EMBL" id="CAB4973627.1"/>
    </source>
</evidence>
<name>A0A6J7LZ47_9ZZZZ</name>
<gene>
    <name evidence="2" type="ORF">UFOPK3957_00071</name>
</gene>
<dbReference type="PANTHER" id="PTHR43194">
    <property type="entry name" value="HYDROLASE ALPHA/BETA FOLD FAMILY"/>
    <property type="match status" value="1"/>
</dbReference>
<dbReference type="InterPro" id="IPR029058">
    <property type="entry name" value="AB_hydrolase_fold"/>
</dbReference>
<organism evidence="2">
    <name type="scientific">freshwater metagenome</name>
    <dbReference type="NCBI Taxonomy" id="449393"/>
    <lineage>
        <taxon>unclassified sequences</taxon>
        <taxon>metagenomes</taxon>
        <taxon>ecological metagenomes</taxon>
    </lineage>
</organism>
<proteinExistence type="predicted"/>
<dbReference type="Gene3D" id="3.40.50.1820">
    <property type="entry name" value="alpha/beta hydrolase"/>
    <property type="match status" value="1"/>
</dbReference>
<dbReference type="AlphaFoldDB" id="A0A6J7LZ47"/>
<dbReference type="SUPFAM" id="SSF53474">
    <property type="entry name" value="alpha/beta-Hydrolases"/>
    <property type="match status" value="1"/>
</dbReference>
<dbReference type="InterPro" id="IPR000073">
    <property type="entry name" value="AB_hydrolase_1"/>
</dbReference>
<dbReference type="PRINTS" id="PR00111">
    <property type="entry name" value="ABHYDROLASE"/>
</dbReference>
<sequence>MSTSLTFSVVCLYRSGMEDEVSVLDVDSAPTAWREAGAGPRVAVLLHGLGGSRIAWRPQLGPLSAHHRVVAWDGPGYGASAPISAPTFDDYSDRAAALIRVVSPDAPVDLVGMSFGGMIAQYTAHRFPELVRSLTLLCTSPAFGLDGTDPVEWRAARLAGLETFGSPAAAAPAILASLAGPDAAHVVPEAVEAMERVPMDGLLASLATITTHDSRAILPTIDIPTLVLVGERDDETSPAYAQAIVDLMPNANLVVIPGAGHLLNLEAPDAVNEAIAHHWERT</sequence>
<dbReference type="EMBL" id="CAFBOM010000006">
    <property type="protein sequence ID" value="CAB4973627.1"/>
    <property type="molecule type" value="Genomic_DNA"/>
</dbReference>
<reference evidence="2" key="1">
    <citation type="submission" date="2020-05" db="EMBL/GenBank/DDBJ databases">
        <authorList>
            <person name="Chiriac C."/>
            <person name="Salcher M."/>
            <person name="Ghai R."/>
            <person name="Kavagutti S V."/>
        </authorList>
    </citation>
    <scope>NUCLEOTIDE SEQUENCE</scope>
</reference>
<dbReference type="Pfam" id="PF12697">
    <property type="entry name" value="Abhydrolase_6"/>
    <property type="match status" value="1"/>
</dbReference>
<feature type="domain" description="AB hydrolase-1" evidence="1">
    <location>
        <begin position="44"/>
        <end position="274"/>
    </location>
</feature>
<evidence type="ECO:0000259" key="1">
    <source>
        <dbReference type="Pfam" id="PF12697"/>
    </source>
</evidence>
<dbReference type="PANTHER" id="PTHR43194:SF2">
    <property type="entry name" value="PEROXISOMAL MEMBRANE PROTEIN LPX1"/>
    <property type="match status" value="1"/>
</dbReference>